<keyword evidence="2" id="KW-1185">Reference proteome</keyword>
<dbReference type="EMBL" id="BPLR01003607">
    <property type="protein sequence ID" value="GIX86692.1"/>
    <property type="molecule type" value="Genomic_DNA"/>
</dbReference>
<reference evidence="1 2" key="1">
    <citation type="submission" date="2021-06" db="EMBL/GenBank/DDBJ databases">
        <title>Caerostris extrusa draft genome.</title>
        <authorList>
            <person name="Kono N."/>
            <person name="Arakawa K."/>
        </authorList>
    </citation>
    <scope>NUCLEOTIDE SEQUENCE [LARGE SCALE GENOMIC DNA]</scope>
</reference>
<gene>
    <name evidence="1" type="ORF">CEXT_437561</name>
</gene>
<accession>A0AAV4NPH0</accession>
<protein>
    <submittedName>
        <fullName evidence="1">Uncharacterized protein</fullName>
    </submittedName>
</protein>
<name>A0AAV4NPH0_CAEEX</name>
<sequence>MTFIRDFYMPGSFLTLVRERGAINYSSPIKAIALYPNSVKAGTFSEEVSRKPYFGNGIPRRNTASTITSDDYANSRVVIPSGGTQKWSSKYSSASEEAKTVLMIL</sequence>
<dbReference type="Proteomes" id="UP001054945">
    <property type="component" value="Unassembled WGS sequence"/>
</dbReference>
<comment type="caution">
    <text evidence="1">The sequence shown here is derived from an EMBL/GenBank/DDBJ whole genome shotgun (WGS) entry which is preliminary data.</text>
</comment>
<dbReference type="AlphaFoldDB" id="A0AAV4NPH0"/>
<evidence type="ECO:0000313" key="1">
    <source>
        <dbReference type="EMBL" id="GIX86692.1"/>
    </source>
</evidence>
<organism evidence="1 2">
    <name type="scientific">Caerostris extrusa</name>
    <name type="common">Bark spider</name>
    <name type="synonym">Caerostris bankana</name>
    <dbReference type="NCBI Taxonomy" id="172846"/>
    <lineage>
        <taxon>Eukaryota</taxon>
        <taxon>Metazoa</taxon>
        <taxon>Ecdysozoa</taxon>
        <taxon>Arthropoda</taxon>
        <taxon>Chelicerata</taxon>
        <taxon>Arachnida</taxon>
        <taxon>Araneae</taxon>
        <taxon>Araneomorphae</taxon>
        <taxon>Entelegynae</taxon>
        <taxon>Araneoidea</taxon>
        <taxon>Araneidae</taxon>
        <taxon>Caerostris</taxon>
    </lineage>
</organism>
<evidence type="ECO:0000313" key="2">
    <source>
        <dbReference type="Proteomes" id="UP001054945"/>
    </source>
</evidence>
<proteinExistence type="predicted"/>